<reference evidence="11 12" key="1">
    <citation type="submission" date="2017-10" db="EMBL/GenBank/DDBJ databases">
        <title>A novel species of cold-tolerant Malassezia isolated from bats.</title>
        <authorList>
            <person name="Lorch J.M."/>
            <person name="Palmer J.M."/>
            <person name="Vanderwolf K.J."/>
            <person name="Schmidt K.Z."/>
            <person name="Verant M.L."/>
            <person name="Weller T.J."/>
            <person name="Blehert D.S."/>
        </authorList>
    </citation>
    <scope>NUCLEOTIDE SEQUENCE [LARGE SCALE GENOMIC DNA]</scope>
    <source>
        <strain evidence="11 12">NWHC:44797-103</strain>
    </source>
</reference>
<dbReference type="PANTHER" id="PTHR22811">
    <property type="entry name" value="TRANSMEMBRANE EMP24 DOMAIN-CONTAINING PROTEIN"/>
    <property type="match status" value="1"/>
</dbReference>
<dbReference type="InterPro" id="IPR015720">
    <property type="entry name" value="Emp24-like"/>
</dbReference>
<dbReference type="GeneID" id="80900436"/>
<keyword evidence="7" id="KW-0175">Coiled coil</keyword>
<keyword evidence="4 9" id="KW-0732">Signal</keyword>
<dbReference type="GO" id="GO:0016020">
    <property type="term" value="C:membrane"/>
    <property type="evidence" value="ECO:0007669"/>
    <property type="project" value="UniProtKB-SubCell"/>
</dbReference>
<accession>A0A2N1JE54</accession>
<organism evidence="11 12">
    <name type="scientific">Malassezia vespertilionis</name>
    <dbReference type="NCBI Taxonomy" id="2020962"/>
    <lineage>
        <taxon>Eukaryota</taxon>
        <taxon>Fungi</taxon>
        <taxon>Dikarya</taxon>
        <taxon>Basidiomycota</taxon>
        <taxon>Ustilaginomycotina</taxon>
        <taxon>Malasseziomycetes</taxon>
        <taxon>Malasseziales</taxon>
        <taxon>Malasseziaceae</taxon>
        <taxon>Malassezia</taxon>
    </lineage>
</organism>
<keyword evidence="12" id="KW-1185">Reference proteome</keyword>
<evidence type="ECO:0000256" key="8">
    <source>
        <dbReference type="SAM" id="Phobius"/>
    </source>
</evidence>
<evidence type="ECO:0000256" key="3">
    <source>
        <dbReference type="ARBA" id="ARBA00022692"/>
    </source>
</evidence>
<sequence>MRAPLVLALGALCASVCAIKFEIESSKHPTPFCLWNYALQDTLAIVSISVVPRDVRTADDQSIEVMVVDKVHHNVYLHKKGLQDETRLAINTHHDADLGVCISNRGKRNHLISDIDLDVQLGGDAIDYNAIANQESLSGMETELRKLANTADEILEEMEYLKARELRLSATNASTLRRVHGFAWFSLFAVVVLGAWQAYHLRGFFKRKYLID</sequence>
<evidence type="ECO:0000256" key="7">
    <source>
        <dbReference type="SAM" id="Coils"/>
    </source>
</evidence>
<keyword evidence="5 8" id="KW-1133">Transmembrane helix</keyword>
<evidence type="ECO:0000256" key="1">
    <source>
        <dbReference type="ARBA" id="ARBA00004479"/>
    </source>
</evidence>
<comment type="similarity">
    <text evidence="2">Belongs to the EMP24/GP25L family.</text>
</comment>
<feature type="coiled-coil region" evidence="7">
    <location>
        <begin position="137"/>
        <end position="164"/>
    </location>
</feature>
<feature type="transmembrane region" description="Helical" evidence="8">
    <location>
        <begin position="181"/>
        <end position="199"/>
    </location>
</feature>
<dbReference type="OrthoDB" id="759142at2759"/>
<evidence type="ECO:0000256" key="6">
    <source>
        <dbReference type="ARBA" id="ARBA00023136"/>
    </source>
</evidence>
<dbReference type="RefSeq" id="XP_056061760.1">
    <property type="nucleotide sequence ID" value="XM_056205785.1"/>
</dbReference>
<comment type="subcellular location">
    <subcellularLocation>
        <location evidence="1">Membrane</location>
        <topology evidence="1">Single-pass type I membrane protein</topology>
    </subcellularLocation>
</comment>
<evidence type="ECO:0000313" key="12">
    <source>
        <dbReference type="Proteomes" id="UP000232875"/>
    </source>
</evidence>
<gene>
    <name evidence="11" type="primary">ERV25</name>
    <name evidence="11" type="ORF">MVES_000875</name>
</gene>
<dbReference type="EMBL" id="KZ454988">
    <property type="protein sequence ID" value="PKI84828.1"/>
    <property type="molecule type" value="Genomic_DNA"/>
</dbReference>
<proteinExistence type="inferred from homology"/>
<evidence type="ECO:0000259" key="10">
    <source>
        <dbReference type="SMART" id="SM01190"/>
    </source>
</evidence>
<feature type="chain" id="PRO_5014942818" evidence="9">
    <location>
        <begin position="19"/>
        <end position="212"/>
    </location>
</feature>
<evidence type="ECO:0000313" key="11">
    <source>
        <dbReference type="EMBL" id="PKI84828.1"/>
    </source>
</evidence>
<evidence type="ECO:0000256" key="9">
    <source>
        <dbReference type="SAM" id="SignalP"/>
    </source>
</evidence>
<keyword evidence="3 8" id="KW-0812">Transmembrane</keyword>
<feature type="domain" description="GOLD" evidence="10">
    <location>
        <begin position="18"/>
        <end position="206"/>
    </location>
</feature>
<dbReference type="Proteomes" id="UP000232875">
    <property type="component" value="Unassembled WGS sequence"/>
</dbReference>
<name>A0A2N1JE54_9BASI</name>
<keyword evidence="6 8" id="KW-0472">Membrane</keyword>
<feature type="signal peptide" evidence="9">
    <location>
        <begin position="1"/>
        <end position="18"/>
    </location>
</feature>
<evidence type="ECO:0000256" key="5">
    <source>
        <dbReference type="ARBA" id="ARBA00022989"/>
    </source>
</evidence>
<dbReference type="STRING" id="2020962.A0A2N1JE54"/>
<dbReference type="InterPro" id="IPR009038">
    <property type="entry name" value="GOLD_dom"/>
</dbReference>
<dbReference type="SMART" id="SM01190">
    <property type="entry name" value="EMP24_GP25L"/>
    <property type="match status" value="1"/>
</dbReference>
<protein>
    <submittedName>
        <fullName evidence="11">Erv25p</fullName>
    </submittedName>
</protein>
<evidence type="ECO:0000256" key="2">
    <source>
        <dbReference type="ARBA" id="ARBA00007104"/>
    </source>
</evidence>
<dbReference type="AlphaFoldDB" id="A0A2N1JE54"/>
<dbReference type="Pfam" id="PF01105">
    <property type="entry name" value="EMP24_GP25L"/>
    <property type="match status" value="1"/>
</dbReference>
<evidence type="ECO:0000256" key="4">
    <source>
        <dbReference type="ARBA" id="ARBA00022729"/>
    </source>
</evidence>